<evidence type="ECO:0000313" key="2">
    <source>
        <dbReference type="EMBL" id="CAE6409048.1"/>
    </source>
</evidence>
<evidence type="ECO:0008006" key="4">
    <source>
        <dbReference type="Google" id="ProtNLM"/>
    </source>
</evidence>
<dbReference type="SUPFAM" id="SSF58104">
    <property type="entry name" value="Methyl-accepting chemotaxis protein (MCP) signaling domain"/>
    <property type="match status" value="1"/>
</dbReference>
<gene>
    <name evidence="2" type="ORF">RDB_LOCUS115</name>
</gene>
<dbReference type="Gene3D" id="1.10.287.950">
    <property type="entry name" value="Methyl-accepting chemotaxis protein"/>
    <property type="match status" value="1"/>
</dbReference>
<name>A0A8H2WUA9_9AGAM</name>
<dbReference type="AlphaFoldDB" id="A0A8H2WUA9"/>
<reference evidence="2" key="1">
    <citation type="submission" date="2021-01" db="EMBL/GenBank/DDBJ databases">
        <authorList>
            <person name="Kaushik A."/>
        </authorList>
    </citation>
    <scope>NUCLEOTIDE SEQUENCE</scope>
    <source>
        <strain evidence="2">Type strain: AG8-Rh-89/</strain>
    </source>
</reference>
<keyword evidence="1" id="KW-0175">Coiled coil</keyword>
<accession>A0A8H2WUA9</accession>
<proteinExistence type="predicted"/>
<evidence type="ECO:0000313" key="3">
    <source>
        <dbReference type="Proteomes" id="UP000663850"/>
    </source>
</evidence>
<comment type="caution">
    <text evidence="2">The sequence shown here is derived from an EMBL/GenBank/DDBJ whole genome shotgun (WGS) entry which is preliminary data.</text>
</comment>
<sequence>MADRPGWYPPSQVCHPPKLPAYLKNAYDLKPIIGVPSDDELIGIHDVAHAANRVSGVPGMHEPGLLMKLADHLFSAQMARYRSKYSLITFPSDATYIPPALPAHISVNLELISGSPSDEEIMKVQDAAHSYQGLRTYPSMFDAHVNMELSQHLFDIQMARYMRCAGESQPSQVTEIPECPVQSVGQNTSITEESTAATNNAGTGMNVAGVPQWLQPPSGIGVCELMERSNQLSERFNQLLERSNELAERCSEAKNTSDPLAERFNQVFERFTQFVEQTHEPNEQSNRLAERFNQLFERFNQLVEQSGQPTQRANELAEQSNQLADRANKLAEKLNQSSERSNQLAEQSSKHMERWVDLLKNVNRVLVGIQHAIVRSHKDNTVYAVDCLVNEKVAIR</sequence>
<feature type="coiled-coil region" evidence="1">
    <location>
        <begin position="313"/>
        <end position="347"/>
    </location>
</feature>
<protein>
    <recommendedName>
        <fullName evidence="4">Laminin domain protein</fullName>
    </recommendedName>
</protein>
<dbReference type="Proteomes" id="UP000663850">
    <property type="component" value="Unassembled WGS sequence"/>
</dbReference>
<evidence type="ECO:0000256" key="1">
    <source>
        <dbReference type="SAM" id="Coils"/>
    </source>
</evidence>
<organism evidence="2 3">
    <name type="scientific">Rhizoctonia solani</name>
    <dbReference type="NCBI Taxonomy" id="456999"/>
    <lineage>
        <taxon>Eukaryota</taxon>
        <taxon>Fungi</taxon>
        <taxon>Dikarya</taxon>
        <taxon>Basidiomycota</taxon>
        <taxon>Agaricomycotina</taxon>
        <taxon>Agaricomycetes</taxon>
        <taxon>Cantharellales</taxon>
        <taxon>Ceratobasidiaceae</taxon>
        <taxon>Rhizoctonia</taxon>
    </lineage>
</organism>
<dbReference type="EMBL" id="CAJMWZ010000005">
    <property type="protein sequence ID" value="CAE6409048.1"/>
    <property type="molecule type" value="Genomic_DNA"/>
</dbReference>
<feature type="coiled-coil region" evidence="1">
    <location>
        <begin position="229"/>
        <end position="256"/>
    </location>
</feature>